<reference evidence="10" key="1">
    <citation type="journal article" date="2020" name="mSystems">
        <title>Genome- and Community-Level Interaction Insights into Carbon Utilization and Element Cycling Functions of Hydrothermarchaeota in Hydrothermal Sediment.</title>
        <authorList>
            <person name="Zhou Z."/>
            <person name="Liu Y."/>
            <person name="Xu W."/>
            <person name="Pan J."/>
            <person name="Luo Z.H."/>
            <person name="Li M."/>
        </authorList>
    </citation>
    <scope>NUCLEOTIDE SEQUENCE [LARGE SCALE GENOMIC DNA]</scope>
    <source>
        <strain evidence="10">HyVt-570</strain>
    </source>
</reference>
<protein>
    <submittedName>
        <fullName evidence="10">ABC transporter permease</fullName>
    </submittedName>
</protein>
<comment type="similarity">
    <text evidence="6">Belongs to the ABC-4 integral membrane protein family.</text>
</comment>
<sequence>MQSRRMKLQPVLSLASVALAAALLLVALASYQHAQARLRWLVEVAGKNVLIVQKDDAPGTIVPPGDDLSSFVARLPGYLRYALRAEGGRRPNAFDYYTQYVSEGYFSLRGYRFLKGHPLRQDADEAVVGFGLRDLLGKWVTVKGRRVRVVGVLASMADRGWPDSAVEEVIFLPWRLRRGAPAFFFEFASEPEARAALAPVQGWLKAHGYSNYEALPLANLYGLELRRKLRNVLGGALLWGVLAVVLVAAASLTAFRLARALERIRELGIRRAVGAARRDVLREELAASAAWTAWGLGLGWPLALALAGWFEARTGLSARPTAAATLTAAVGLLALSLAAAYFPARWAARQPPAGAVRGLAASLPQKRLGLAMLGLTLGVAAFAVQLGVNRSAEEHTRRMVGDLSSRTAVYSSFLFVGARSVTDPRGVTPLTYADYEALLASPLAGRIAALAYVEAYLTPLSGPAGRAYAYLRAYEDPYPKLAGAHLLAGRWPEPGVHEAVVGRLLAERLFGANDPLGKTLQALGRSWKIVGVYRGAGEALPGNAASDQLLVLRRDLGGTLPGARGEILVQLRSEAPAGTFEAVGRFLTGRHADPKLAPVRPFTRNDLAPEVRAVLLELAAAYRLLAVVILLLAGAGLAAQTLMIARLETRTLGVLRAVGGSRARVFAELLWPLLAAALLAGAVGTAAGAAVSFLVVHAQEATWSLPWAQLLFVTFAAPLLAAVFAAPPAWQAASVPPAAAMRSE</sequence>
<dbReference type="InterPro" id="IPR050250">
    <property type="entry name" value="Macrolide_Exporter_MacB"/>
</dbReference>
<feature type="transmembrane region" description="Helical" evidence="7">
    <location>
        <begin position="368"/>
        <end position="388"/>
    </location>
</feature>
<dbReference type="Pfam" id="PF02687">
    <property type="entry name" value="FtsX"/>
    <property type="match status" value="2"/>
</dbReference>
<feature type="domain" description="MacB-like periplasmic core" evidence="9">
    <location>
        <begin position="12"/>
        <end position="176"/>
    </location>
</feature>
<evidence type="ECO:0000256" key="2">
    <source>
        <dbReference type="ARBA" id="ARBA00022475"/>
    </source>
</evidence>
<feature type="domain" description="ABC3 transporter permease C-terminal" evidence="8">
    <location>
        <begin position="242"/>
        <end position="352"/>
    </location>
</feature>
<dbReference type="InterPro" id="IPR025857">
    <property type="entry name" value="MacB_PCD"/>
</dbReference>
<evidence type="ECO:0000259" key="9">
    <source>
        <dbReference type="Pfam" id="PF12704"/>
    </source>
</evidence>
<evidence type="ECO:0000256" key="1">
    <source>
        <dbReference type="ARBA" id="ARBA00004651"/>
    </source>
</evidence>
<comment type="caution">
    <text evidence="10">The sequence shown here is derived from an EMBL/GenBank/DDBJ whole genome shotgun (WGS) entry which is preliminary data.</text>
</comment>
<feature type="transmembrane region" description="Helical" evidence="7">
    <location>
        <begin position="707"/>
        <end position="726"/>
    </location>
</feature>
<feature type="transmembrane region" description="Helical" evidence="7">
    <location>
        <begin position="236"/>
        <end position="255"/>
    </location>
</feature>
<evidence type="ECO:0000259" key="8">
    <source>
        <dbReference type="Pfam" id="PF02687"/>
    </source>
</evidence>
<feature type="transmembrane region" description="Helical" evidence="7">
    <location>
        <begin position="620"/>
        <end position="645"/>
    </location>
</feature>
<keyword evidence="2" id="KW-1003">Cell membrane</keyword>
<name>A0A7C4VBB7_9DEIN</name>
<comment type="subcellular location">
    <subcellularLocation>
        <location evidence="1">Cell membrane</location>
        <topology evidence="1">Multi-pass membrane protein</topology>
    </subcellularLocation>
</comment>
<dbReference type="GO" id="GO:0022857">
    <property type="term" value="F:transmembrane transporter activity"/>
    <property type="evidence" value="ECO:0007669"/>
    <property type="project" value="TreeGrafter"/>
</dbReference>
<evidence type="ECO:0000313" key="10">
    <source>
        <dbReference type="EMBL" id="HGY08926.1"/>
    </source>
</evidence>
<dbReference type="Proteomes" id="UP000885759">
    <property type="component" value="Unassembled WGS sequence"/>
</dbReference>
<gene>
    <name evidence="10" type="ORF">ENK37_02570</name>
</gene>
<evidence type="ECO:0000256" key="3">
    <source>
        <dbReference type="ARBA" id="ARBA00022692"/>
    </source>
</evidence>
<dbReference type="AlphaFoldDB" id="A0A7C4VBB7"/>
<keyword evidence="5 7" id="KW-0472">Membrane</keyword>
<feature type="transmembrane region" description="Helical" evidence="7">
    <location>
        <begin position="666"/>
        <end position="695"/>
    </location>
</feature>
<evidence type="ECO:0000256" key="6">
    <source>
        <dbReference type="ARBA" id="ARBA00038076"/>
    </source>
</evidence>
<proteinExistence type="inferred from homology"/>
<dbReference type="PANTHER" id="PTHR30572">
    <property type="entry name" value="MEMBRANE COMPONENT OF TRANSPORTER-RELATED"/>
    <property type="match status" value="1"/>
</dbReference>
<keyword evidence="3 7" id="KW-0812">Transmembrane</keyword>
<feature type="domain" description="ABC3 transporter permease C-terminal" evidence="8">
    <location>
        <begin position="624"/>
        <end position="737"/>
    </location>
</feature>
<accession>A0A7C4VBB7</accession>
<dbReference type="Pfam" id="PF12704">
    <property type="entry name" value="MacB_PCD"/>
    <property type="match status" value="2"/>
</dbReference>
<feature type="transmembrane region" description="Helical" evidence="7">
    <location>
        <begin position="322"/>
        <end position="347"/>
    </location>
</feature>
<keyword evidence="4 7" id="KW-1133">Transmembrane helix</keyword>
<evidence type="ECO:0000256" key="7">
    <source>
        <dbReference type="SAM" id="Phobius"/>
    </source>
</evidence>
<feature type="transmembrane region" description="Helical" evidence="7">
    <location>
        <begin position="285"/>
        <end position="310"/>
    </location>
</feature>
<dbReference type="InterPro" id="IPR003838">
    <property type="entry name" value="ABC3_permease_C"/>
</dbReference>
<dbReference type="PANTHER" id="PTHR30572:SF4">
    <property type="entry name" value="ABC TRANSPORTER PERMEASE YTRF"/>
    <property type="match status" value="1"/>
</dbReference>
<evidence type="ECO:0000256" key="5">
    <source>
        <dbReference type="ARBA" id="ARBA00023136"/>
    </source>
</evidence>
<dbReference type="EMBL" id="DRPZ01000069">
    <property type="protein sequence ID" value="HGY08926.1"/>
    <property type="molecule type" value="Genomic_DNA"/>
</dbReference>
<evidence type="ECO:0000256" key="4">
    <source>
        <dbReference type="ARBA" id="ARBA00022989"/>
    </source>
</evidence>
<feature type="domain" description="MacB-like periplasmic core" evidence="9">
    <location>
        <begin position="369"/>
        <end position="578"/>
    </location>
</feature>
<dbReference type="GO" id="GO:0005886">
    <property type="term" value="C:plasma membrane"/>
    <property type="evidence" value="ECO:0007669"/>
    <property type="project" value="UniProtKB-SubCell"/>
</dbReference>
<organism evidence="10">
    <name type="scientific">Oceanithermus profundus</name>
    <dbReference type="NCBI Taxonomy" id="187137"/>
    <lineage>
        <taxon>Bacteria</taxon>
        <taxon>Thermotogati</taxon>
        <taxon>Deinococcota</taxon>
        <taxon>Deinococci</taxon>
        <taxon>Thermales</taxon>
        <taxon>Thermaceae</taxon>
        <taxon>Oceanithermus</taxon>
    </lineage>
</organism>